<dbReference type="KEGG" id="dde:Dde_2168"/>
<dbReference type="Gene3D" id="3.40.50.970">
    <property type="match status" value="2"/>
</dbReference>
<dbReference type="FunFam" id="3.40.50.970:FF:000016">
    <property type="entry name" value="Acetolactate synthase"/>
    <property type="match status" value="1"/>
</dbReference>
<dbReference type="InterPro" id="IPR012000">
    <property type="entry name" value="Thiamin_PyroP_enz_cen_dom"/>
</dbReference>
<evidence type="ECO:0000256" key="6">
    <source>
        <dbReference type="ARBA" id="ARBA00022630"/>
    </source>
</evidence>
<dbReference type="InterPro" id="IPR012846">
    <property type="entry name" value="Acetolactate_synth_lsu"/>
</dbReference>
<dbReference type="SUPFAM" id="SSF52467">
    <property type="entry name" value="DHS-like NAD/FAD-binding domain"/>
    <property type="match status" value="1"/>
</dbReference>
<sequence length="562" mass="61057">MESSGARILLECLKKEGVDVIFGYPGGAVIDIYDELPRHDLRHVLVRHEQAAVHAADGYARASGRVGVCLVTSGPGATNTVTGIATAYCDSIPLVVLTGQVPRALIGNDAFQEVDIVGITRPCTKHNYLVKELSDLPRIIREAFYLARSGRPGPVLVDLPKDIMVARAEFQIPEEVKLRSYNPTYRPNLNQLRRAAELVLSARRPLLFAGGGVVGSDASEELGWLARTLQIPVTSSLMGLGSFPGDDPLFLGMLGMHGTFAANKAVNSCDVLIAAGARFDDRVTGKLSAFAAGAKIIHIDIDPTSIRKNVGVEVPVVGDCRMALAGMREILSARFEENIPVPRWTEWLATVHDWAQSHPLGYVPSEGIKPQQVVETVFGITRGECIVTTEVGQNQMWAAQFFKYRKPRTLLTSGGLGTMGYGFPAAIGAQMAFPGHLVIDFAGDGSIQMNIQELATAVCNKLPVKIIILNNGYLGMVRQWQELFYQRNYCSTCMEAQPDFVKLAEAYGAEGYRITAQADLEPVLRQALQSPAPAIVDVRVEREENVYPMVPAGAALDEMLLV</sequence>
<dbReference type="CDD" id="cd02015">
    <property type="entry name" value="TPP_AHAS"/>
    <property type="match status" value="1"/>
</dbReference>
<comment type="pathway">
    <text evidence="1 14">Amino-acid biosynthesis; L-isoleucine biosynthesis; L-isoleucine from 2-oxobutanoate: step 1/4.</text>
</comment>
<dbReference type="InterPro" id="IPR039368">
    <property type="entry name" value="AHAS_TPP"/>
</dbReference>
<dbReference type="GO" id="GO:0009099">
    <property type="term" value="P:L-valine biosynthetic process"/>
    <property type="evidence" value="ECO:0007669"/>
    <property type="project" value="UniProtKB-UniPathway"/>
</dbReference>
<dbReference type="SUPFAM" id="SSF52518">
    <property type="entry name" value="Thiamin diphosphate-binding fold (THDP-binding)"/>
    <property type="match status" value="2"/>
</dbReference>
<gene>
    <name evidence="18" type="ordered locus">Dde_2168</name>
</gene>
<keyword evidence="9" id="KW-0274">FAD</keyword>
<evidence type="ECO:0000256" key="1">
    <source>
        <dbReference type="ARBA" id="ARBA00004974"/>
    </source>
</evidence>
<evidence type="ECO:0000256" key="2">
    <source>
        <dbReference type="ARBA" id="ARBA00005025"/>
    </source>
</evidence>
<comment type="pathway">
    <text evidence="2 14">Amino-acid biosynthesis; L-valine biosynthesis; L-valine from pyruvate: step 1/4.</text>
</comment>
<dbReference type="InterPro" id="IPR029035">
    <property type="entry name" value="DHS-like_NAD/FAD-binding_dom"/>
</dbReference>
<keyword evidence="8 14" id="KW-0479">Metal-binding</keyword>
<dbReference type="InterPro" id="IPR045229">
    <property type="entry name" value="TPP_enz"/>
</dbReference>
<evidence type="ECO:0000256" key="5">
    <source>
        <dbReference type="ARBA" id="ARBA00022605"/>
    </source>
</evidence>
<keyword evidence="7 14" id="KW-0808">Transferase</keyword>
<dbReference type="PANTHER" id="PTHR18968">
    <property type="entry name" value="THIAMINE PYROPHOSPHATE ENZYMES"/>
    <property type="match status" value="1"/>
</dbReference>
<evidence type="ECO:0000256" key="14">
    <source>
        <dbReference type="RuleBase" id="RU003591"/>
    </source>
</evidence>
<proteinExistence type="inferred from homology"/>
<dbReference type="RefSeq" id="WP_011368062.1">
    <property type="nucleotide sequence ID" value="NC_007519.1"/>
</dbReference>
<feature type="domain" description="Thiamine pyrophosphate enzyme TPP-binding" evidence="16">
    <location>
        <begin position="391"/>
        <end position="538"/>
    </location>
</feature>
<evidence type="ECO:0000256" key="9">
    <source>
        <dbReference type="ARBA" id="ARBA00022827"/>
    </source>
</evidence>
<dbReference type="eggNOG" id="COG0028">
    <property type="taxonomic scope" value="Bacteria"/>
</dbReference>
<keyword evidence="10 14" id="KW-0460">Magnesium</keyword>
<keyword evidence="6" id="KW-0285">Flavoprotein</keyword>
<dbReference type="FunFam" id="3.40.50.1220:FF:000008">
    <property type="entry name" value="Acetolactate synthase"/>
    <property type="match status" value="1"/>
</dbReference>
<dbReference type="EMBL" id="CP000112">
    <property type="protein sequence ID" value="ABB38965.1"/>
    <property type="molecule type" value="Genomic_DNA"/>
</dbReference>
<dbReference type="InterPro" id="IPR011766">
    <property type="entry name" value="TPP_enzyme_TPP-bd"/>
</dbReference>
<evidence type="ECO:0000256" key="12">
    <source>
        <dbReference type="ARBA" id="ARBA00023304"/>
    </source>
</evidence>
<name>Q30ZD1_OLEA2</name>
<evidence type="ECO:0000259" key="15">
    <source>
        <dbReference type="Pfam" id="PF00205"/>
    </source>
</evidence>
<evidence type="ECO:0000256" key="7">
    <source>
        <dbReference type="ARBA" id="ARBA00022679"/>
    </source>
</evidence>
<dbReference type="STRING" id="207559.Dde_2168"/>
<dbReference type="GO" id="GO:0050660">
    <property type="term" value="F:flavin adenine dinucleotide binding"/>
    <property type="evidence" value="ECO:0007669"/>
    <property type="project" value="InterPro"/>
</dbReference>
<evidence type="ECO:0000256" key="10">
    <source>
        <dbReference type="ARBA" id="ARBA00022842"/>
    </source>
</evidence>
<dbReference type="NCBIfam" id="TIGR00118">
    <property type="entry name" value="acolac_lg"/>
    <property type="match status" value="1"/>
</dbReference>
<feature type="domain" description="Thiamine pyrophosphate enzyme N-terminal TPP-binding" evidence="17">
    <location>
        <begin position="5"/>
        <end position="118"/>
    </location>
</feature>
<accession>Q30ZD1</accession>
<dbReference type="Pfam" id="PF02776">
    <property type="entry name" value="TPP_enzyme_N"/>
    <property type="match status" value="1"/>
</dbReference>
<keyword evidence="11 14" id="KW-0786">Thiamine pyrophosphate</keyword>
<evidence type="ECO:0000259" key="17">
    <source>
        <dbReference type="Pfam" id="PF02776"/>
    </source>
</evidence>
<dbReference type="GO" id="GO:0003984">
    <property type="term" value="F:acetolactate synthase activity"/>
    <property type="evidence" value="ECO:0007669"/>
    <property type="project" value="UniProtKB-EC"/>
</dbReference>
<organism evidence="18 19">
    <name type="scientific">Oleidesulfovibrio alaskensis (strain ATCC BAA-1058 / DSM 17464 / G20)</name>
    <name type="common">Desulfovibrio alaskensis</name>
    <dbReference type="NCBI Taxonomy" id="207559"/>
    <lineage>
        <taxon>Bacteria</taxon>
        <taxon>Pseudomonadati</taxon>
        <taxon>Thermodesulfobacteriota</taxon>
        <taxon>Desulfovibrionia</taxon>
        <taxon>Desulfovibrionales</taxon>
        <taxon>Desulfovibrionaceae</taxon>
        <taxon>Oleidesulfovibrio</taxon>
    </lineage>
</organism>
<evidence type="ECO:0000313" key="18">
    <source>
        <dbReference type="EMBL" id="ABB38965.1"/>
    </source>
</evidence>
<dbReference type="Gene3D" id="3.40.50.1220">
    <property type="entry name" value="TPP-binding domain"/>
    <property type="match status" value="1"/>
</dbReference>
<evidence type="ECO:0000256" key="4">
    <source>
        <dbReference type="ARBA" id="ARBA00013145"/>
    </source>
</evidence>
<dbReference type="InterPro" id="IPR012001">
    <property type="entry name" value="Thiamin_PyroP_enz_TPP-bd_dom"/>
</dbReference>
<comment type="similarity">
    <text evidence="3 14">Belongs to the TPP enzyme family.</text>
</comment>
<dbReference type="PROSITE" id="PS00187">
    <property type="entry name" value="TPP_ENZYMES"/>
    <property type="match status" value="1"/>
</dbReference>
<protein>
    <recommendedName>
        <fullName evidence="4 14">Acetolactate synthase</fullName>
        <ecNumber evidence="4 14">2.2.1.6</ecNumber>
    </recommendedName>
</protein>
<dbReference type="FunFam" id="3.40.50.970:FF:000007">
    <property type="entry name" value="Acetolactate synthase"/>
    <property type="match status" value="1"/>
</dbReference>
<feature type="domain" description="Thiamine pyrophosphate enzyme central" evidence="15">
    <location>
        <begin position="192"/>
        <end position="325"/>
    </location>
</feature>
<dbReference type="Pfam" id="PF00205">
    <property type="entry name" value="TPP_enzyme_M"/>
    <property type="match status" value="1"/>
</dbReference>
<comment type="cofactor">
    <cofactor evidence="14">
        <name>thiamine diphosphate</name>
        <dbReference type="ChEBI" id="CHEBI:58937"/>
    </cofactor>
    <text evidence="14">Binds 1 thiamine pyrophosphate per subunit.</text>
</comment>
<comment type="catalytic activity">
    <reaction evidence="13 14">
        <text>2 pyruvate + H(+) = (2S)-2-acetolactate + CO2</text>
        <dbReference type="Rhea" id="RHEA:25249"/>
        <dbReference type="ChEBI" id="CHEBI:15361"/>
        <dbReference type="ChEBI" id="CHEBI:15378"/>
        <dbReference type="ChEBI" id="CHEBI:16526"/>
        <dbReference type="ChEBI" id="CHEBI:58476"/>
        <dbReference type="EC" id="2.2.1.6"/>
    </reaction>
</comment>
<evidence type="ECO:0000256" key="11">
    <source>
        <dbReference type="ARBA" id="ARBA00023052"/>
    </source>
</evidence>
<dbReference type="Proteomes" id="UP000002710">
    <property type="component" value="Chromosome"/>
</dbReference>
<evidence type="ECO:0000256" key="13">
    <source>
        <dbReference type="ARBA" id="ARBA00048670"/>
    </source>
</evidence>
<evidence type="ECO:0000256" key="3">
    <source>
        <dbReference type="ARBA" id="ARBA00007812"/>
    </source>
</evidence>
<keyword evidence="19" id="KW-1185">Reference proteome</keyword>
<comment type="cofactor">
    <cofactor evidence="14">
        <name>Mg(2+)</name>
        <dbReference type="ChEBI" id="CHEBI:18420"/>
    </cofactor>
    <text evidence="14">Binds 1 Mg(2+) ion per subunit.</text>
</comment>
<evidence type="ECO:0000256" key="8">
    <source>
        <dbReference type="ARBA" id="ARBA00022723"/>
    </source>
</evidence>
<dbReference type="AlphaFoldDB" id="Q30ZD1"/>
<dbReference type="PANTHER" id="PTHR18968:SF13">
    <property type="entry name" value="ACETOLACTATE SYNTHASE CATALYTIC SUBUNIT, MITOCHONDRIAL"/>
    <property type="match status" value="1"/>
</dbReference>
<dbReference type="GO" id="GO:0005948">
    <property type="term" value="C:acetolactate synthase complex"/>
    <property type="evidence" value="ECO:0007669"/>
    <property type="project" value="TreeGrafter"/>
</dbReference>
<keyword evidence="12 14" id="KW-0100">Branched-chain amino acid biosynthesis</keyword>
<dbReference type="UniPathway" id="UPA00049">
    <property type="reaction ID" value="UER00059"/>
</dbReference>
<dbReference type="Pfam" id="PF02775">
    <property type="entry name" value="TPP_enzyme_C"/>
    <property type="match status" value="1"/>
</dbReference>
<dbReference type="InterPro" id="IPR000399">
    <property type="entry name" value="TPP-bd_CS"/>
</dbReference>
<evidence type="ECO:0000313" key="19">
    <source>
        <dbReference type="Proteomes" id="UP000002710"/>
    </source>
</evidence>
<dbReference type="GO" id="GO:0009097">
    <property type="term" value="P:isoleucine biosynthetic process"/>
    <property type="evidence" value="ECO:0007669"/>
    <property type="project" value="UniProtKB-UniPathway"/>
</dbReference>
<dbReference type="CDD" id="cd07035">
    <property type="entry name" value="TPP_PYR_POX_like"/>
    <property type="match status" value="1"/>
</dbReference>
<dbReference type="HOGENOM" id="CLU_013748_1_3_7"/>
<dbReference type="UniPathway" id="UPA00047">
    <property type="reaction ID" value="UER00055"/>
</dbReference>
<evidence type="ECO:0000259" key="16">
    <source>
        <dbReference type="Pfam" id="PF02775"/>
    </source>
</evidence>
<keyword evidence="5 14" id="KW-0028">Amino-acid biosynthesis</keyword>
<dbReference type="EC" id="2.2.1.6" evidence="4 14"/>
<reference evidence="18 19" key="1">
    <citation type="journal article" date="2011" name="J. Bacteriol.">
        <title>Complete genome sequence and updated annotation of Desulfovibrio alaskensis G20.</title>
        <authorList>
            <person name="Hauser L.J."/>
            <person name="Land M.L."/>
            <person name="Brown S.D."/>
            <person name="Larimer F."/>
            <person name="Keller K.L."/>
            <person name="Rapp-Giles B.J."/>
            <person name="Price M.N."/>
            <person name="Lin M."/>
            <person name="Bruce D.C."/>
            <person name="Detter J.C."/>
            <person name="Tapia R."/>
            <person name="Han C.S."/>
            <person name="Goodwin L.A."/>
            <person name="Cheng J.F."/>
            <person name="Pitluck S."/>
            <person name="Copeland A."/>
            <person name="Lucas S."/>
            <person name="Nolan M."/>
            <person name="Lapidus A.L."/>
            <person name="Palumbo A.V."/>
            <person name="Wall J.D."/>
        </authorList>
    </citation>
    <scope>NUCLEOTIDE SEQUENCE [LARGE SCALE GENOMIC DNA]</scope>
    <source>
        <strain evidence="19">ATCC BAA 1058 / DSM 17464 / G20</strain>
    </source>
</reference>
<dbReference type="GO" id="GO:0030976">
    <property type="term" value="F:thiamine pyrophosphate binding"/>
    <property type="evidence" value="ECO:0007669"/>
    <property type="project" value="UniProtKB-UniRule"/>
</dbReference>
<dbReference type="GO" id="GO:0000287">
    <property type="term" value="F:magnesium ion binding"/>
    <property type="evidence" value="ECO:0007669"/>
    <property type="project" value="UniProtKB-UniRule"/>
</dbReference>
<dbReference type="InterPro" id="IPR029061">
    <property type="entry name" value="THDP-binding"/>
</dbReference>